<sequence>MPTNHTDAFVVPIDQMLATWSAVNRVSRNGEIIGAEERISPYLTLKAITISAAYQYFEEGSKGSLEVGKRADLVVLSDNPVTVDPMAIKDIKVIETVKDGKTVFQAQ</sequence>
<dbReference type="Gene3D" id="3.20.20.140">
    <property type="entry name" value="Metal-dependent hydrolases"/>
    <property type="match status" value="1"/>
</dbReference>
<dbReference type="InterPro" id="IPR013108">
    <property type="entry name" value="Amidohydro_3"/>
</dbReference>
<name>A0A256FB74_9HYPH</name>
<dbReference type="Pfam" id="PF07969">
    <property type="entry name" value="Amidohydro_3"/>
    <property type="match status" value="1"/>
</dbReference>
<reference evidence="2 3" key="1">
    <citation type="submission" date="2017-07" db="EMBL/GenBank/DDBJ databases">
        <title>Phylogenetic study on the rhizospheric bacterium Ochrobactrum sp. A44.</title>
        <authorList>
            <person name="Krzyzanowska D.M."/>
            <person name="Ossowicki A."/>
            <person name="Rajewska M."/>
            <person name="Maciag T."/>
            <person name="Kaczynski Z."/>
            <person name="Czerwicka M."/>
            <person name="Jafra S."/>
        </authorList>
    </citation>
    <scope>NUCLEOTIDE SEQUENCE [LARGE SCALE GENOMIC DNA]</scope>
    <source>
        <strain evidence="2 3">DSM 7216</strain>
    </source>
</reference>
<evidence type="ECO:0000313" key="3">
    <source>
        <dbReference type="Proteomes" id="UP000215590"/>
    </source>
</evidence>
<evidence type="ECO:0000313" key="2">
    <source>
        <dbReference type="EMBL" id="OYR12117.1"/>
    </source>
</evidence>
<keyword evidence="3" id="KW-1185">Reference proteome</keyword>
<dbReference type="InterPro" id="IPR011059">
    <property type="entry name" value="Metal-dep_hydrolase_composite"/>
</dbReference>
<dbReference type="SUPFAM" id="SSF51338">
    <property type="entry name" value="Composite domain of metallo-dependent hydrolases"/>
    <property type="match status" value="1"/>
</dbReference>
<dbReference type="PANTHER" id="PTHR22642:SF2">
    <property type="entry name" value="PROTEIN LONG AFTER FAR-RED 3"/>
    <property type="match status" value="1"/>
</dbReference>
<dbReference type="PANTHER" id="PTHR22642">
    <property type="entry name" value="IMIDAZOLONEPROPIONASE"/>
    <property type="match status" value="1"/>
</dbReference>
<keyword evidence="2" id="KW-0378">Hydrolase</keyword>
<dbReference type="Proteomes" id="UP000215590">
    <property type="component" value="Unassembled WGS sequence"/>
</dbReference>
<accession>A0A256FB74</accession>
<dbReference type="AlphaFoldDB" id="A0A256FB74"/>
<dbReference type="EMBL" id="NNRJ01000058">
    <property type="protein sequence ID" value="OYR12117.1"/>
    <property type="molecule type" value="Genomic_DNA"/>
</dbReference>
<gene>
    <name evidence="2" type="ORF">CEV31_3684</name>
</gene>
<organism evidence="2 3">
    <name type="scientific">Brucella thiophenivorans</name>
    <dbReference type="NCBI Taxonomy" id="571255"/>
    <lineage>
        <taxon>Bacteria</taxon>
        <taxon>Pseudomonadati</taxon>
        <taxon>Pseudomonadota</taxon>
        <taxon>Alphaproteobacteria</taxon>
        <taxon>Hyphomicrobiales</taxon>
        <taxon>Brucellaceae</taxon>
        <taxon>Brucella/Ochrobactrum group</taxon>
        <taxon>Brucella</taxon>
    </lineage>
</organism>
<evidence type="ECO:0000259" key="1">
    <source>
        <dbReference type="Pfam" id="PF07969"/>
    </source>
</evidence>
<dbReference type="Gene3D" id="2.30.40.10">
    <property type="entry name" value="Urease, subunit C, domain 1"/>
    <property type="match status" value="1"/>
</dbReference>
<dbReference type="GO" id="GO:0016810">
    <property type="term" value="F:hydrolase activity, acting on carbon-nitrogen (but not peptide) bonds"/>
    <property type="evidence" value="ECO:0007669"/>
    <property type="project" value="InterPro"/>
</dbReference>
<comment type="caution">
    <text evidence="2">The sequence shown here is derived from an EMBL/GenBank/DDBJ whole genome shotgun (WGS) entry which is preliminary data.</text>
</comment>
<protein>
    <submittedName>
        <fullName evidence="2">Amidohydrolase family protein</fullName>
    </submittedName>
</protein>
<proteinExistence type="predicted"/>
<feature type="domain" description="Amidohydrolase 3" evidence="1">
    <location>
        <begin position="4"/>
        <end position="104"/>
    </location>
</feature>